<evidence type="ECO:0000256" key="4">
    <source>
        <dbReference type="ARBA" id="ARBA00022679"/>
    </source>
</evidence>
<evidence type="ECO:0000256" key="2">
    <source>
        <dbReference type="ARBA" id="ARBA00006490"/>
    </source>
</evidence>
<evidence type="ECO:0000256" key="5">
    <source>
        <dbReference type="ARBA" id="ARBA00022723"/>
    </source>
</evidence>
<dbReference type="GO" id="GO:0031071">
    <property type="term" value="F:cysteine desulfurase activity"/>
    <property type="evidence" value="ECO:0007669"/>
    <property type="project" value="UniProtKB-EC"/>
</dbReference>
<dbReference type="InterPro" id="IPR015422">
    <property type="entry name" value="PyrdxlP-dep_Trfase_small"/>
</dbReference>
<dbReference type="Gene3D" id="1.10.260.50">
    <property type="match status" value="1"/>
</dbReference>
<dbReference type="SUPFAM" id="SSF53383">
    <property type="entry name" value="PLP-dependent transferases"/>
    <property type="match status" value="1"/>
</dbReference>
<evidence type="ECO:0000256" key="10">
    <source>
        <dbReference type="RuleBase" id="RU004504"/>
    </source>
</evidence>
<gene>
    <name evidence="12" type="ORF">A3A20_02885</name>
</gene>
<dbReference type="InterPro" id="IPR015424">
    <property type="entry name" value="PyrdxlP-dep_Trfase"/>
</dbReference>
<reference evidence="12 13" key="1">
    <citation type="journal article" date="2016" name="Nat. Commun.">
        <title>Thousands of microbial genomes shed light on interconnected biogeochemical processes in an aquifer system.</title>
        <authorList>
            <person name="Anantharaman K."/>
            <person name="Brown C.T."/>
            <person name="Hug L.A."/>
            <person name="Sharon I."/>
            <person name="Castelle C.J."/>
            <person name="Probst A.J."/>
            <person name="Thomas B.C."/>
            <person name="Singh A."/>
            <person name="Wilkins M.J."/>
            <person name="Karaoz U."/>
            <person name="Brodie E.L."/>
            <person name="Williams K.H."/>
            <person name="Hubbard S.S."/>
            <person name="Banfield J.F."/>
        </authorList>
    </citation>
    <scope>NUCLEOTIDE SEQUENCE [LARGE SCALE GENOMIC DNA]</scope>
</reference>
<dbReference type="EMBL" id="MGIR01000002">
    <property type="protein sequence ID" value="OGM91487.1"/>
    <property type="molecule type" value="Genomic_DNA"/>
</dbReference>
<evidence type="ECO:0000256" key="7">
    <source>
        <dbReference type="ARBA" id="ARBA00023004"/>
    </source>
</evidence>
<dbReference type="Gene3D" id="3.40.640.10">
    <property type="entry name" value="Type I PLP-dependent aspartate aminotransferase-like (Major domain)"/>
    <property type="match status" value="1"/>
</dbReference>
<dbReference type="InterPro" id="IPR016454">
    <property type="entry name" value="Cysteine_dSase"/>
</dbReference>
<dbReference type="PANTHER" id="PTHR11601">
    <property type="entry name" value="CYSTEINE DESULFURYLASE FAMILY MEMBER"/>
    <property type="match status" value="1"/>
</dbReference>
<name>A0A1F8DS82_9BACT</name>
<dbReference type="GO" id="GO:0046872">
    <property type="term" value="F:metal ion binding"/>
    <property type="evidence" value="ECO:0007669"/>
    <property type="project" value="UniProtKB-KW"/>
</dbReference>
<comment type="catalytic activity">
    <reaction evidence="9">
        <text>(sulfur carrier)-H + L-cysteine = (sulfur carrier)-SH + L-alanine</text>
        <dbReference type="Rhea" id="RHEA:43892"/>
        <dbReference type="Rhea" id="RHEA-COMP:14737"/>
        <dbReference type="Rhea" id="RHEA-COMP:14739"/>
        <dbReference type="ChEBI" id="CHEBI:29917"/>
        <dbReference type="ChEBI" id="CHEBI:35235"/>
        <dbReference type="ChEBI" id="CHEBI:57972"/>
        <dbReference type="ChEBI" id="CHEBI:64428"/>
        <dbReference type="EC" id="2.8.1.7"/>
    </reaction>
</comment>
<evidence type="ECO:0000256" key="3">
    <source>
        <dbReference type="ARBA" id="ARBA00012239"/>
    </source>
</evidence>
<dbReference type="InterPro" id="IPR020578">
    <property type="entry name" value="Aminotrans_V_PyrdxlP_BS"/>
</dbReference>
<evidence type="ECO:0000256" key="6">
    <source>
        <dbReference type="ARBA" id="ARBA00022898"/>
    </source>
</evidence>
<dbReference type="InterPro" id="IPR015421">
    <property type="entry name" value="PyrdxlP-dep_Trfase_major"/>
</dbReference>
<dbReference type="InterPro" id="IPR000192">
    <property type="entry name" value="Aminotrans_V_dom"/>
</dbReference>
<dbReference type="PROSITE" id="PS00595">
    <property type="entry name" value="AA_TRANSFER_CLASS_5"/>
    <property type="match status" value="1"/>
</dbReference>
<comment type="caution">
    <text evidence="12">The sequence shown here is derived from an EMBL/GenBank/DDBJ whole genome shotgun (WGS) entry which is preliminary data.</text>
</comment>
<dbReference type="AlphaFoldDB" id="A0A1F8DS82"/>
<comment type="similarity">
    <text evidence="2">Belongs to the class-V pyridoxal-phosphate-dependent aminotransferase family. NifS/IscS subfamily.</text>
</comment>
<evidence type="ECO:0000259" key="11">
    <source>
        <dbReference type="Pfam" id="PF00266"/>
    </source>
</evidence>
<organism evidence="12 13">
    <name type="scientific">Candidatus Wolfebacteria bacterium RIFCSPLOWO2_01_FULL_45_19</name>
    <dbReference type="NCBI Taxonomy" id="1802557"/>
    <lineage>
        <taxon>Bacteria</taxon>
        <taxon>Candidatus Wolfeibacteriota</taxon>
    </lineage>
</organism>
<dbReference type="PIRSF" id="PIRSF005572">
    <property type="entry name" value="NifS"/>
    <property type="match status" value="1"/>
</dbReference>
<accession>A0A1F8DS82</accession>
<evidence type="ECO:0000256" key="9">
    <source>
        <dbReference type="ARBA" id="ARBA00050776"/>
    </source>
</evidence>
<keyword evidence="6" id="KW-0663">Pyridoxal phosphate</keyword>
<dbReference type="Proteomes" id="UP000178946">
    <property type="component" value="Unassembled WGS sequence"/>
</dbReference>
<evidence type="ECO:0000313" key="12">
    <source>
        <dbReference type="EMBL" id="OGM91487.1"/>
    </source>
</evidence>
<dbReference type="GO" id="GO:0051536">
    <property type="term" value="F:iron-sulfur cluster binding"/>
    <property type="evidence" value="ECO:0007669"/>
    <property type="project" value="UniProtKB-KW"/>
</dbReference>
<evidence type="ECO:0000256" key="8">
    <source>
        <dbReference type="ARBA" id="ARBA00023014"/>
    </source>
</evidence>
<feature type="domain" description="Aminotransferase class V" evidence="11">
    <location>
        <begin position="6"/>
        <end position="368"/>
    </location>
</feature>
<dbReference type="Pfam" id="PF00266">
    <property type="entry name" value="Aminotran_5"/>
    <property type="match status" value="1"/>
</dbReference>
<dbReference type="PANTHER" id="PTHR11601:SF34">
    <property type="entry name" value="CYSTEINE DESULFURASE"/>
    <property type="match status" value="1"/>
</dbReference>
<keyword evidence="7" id="KW-0408">Iron</keyword>
<dbReference type="STRING" id="1802557.A3A20_02885"/>
<protein>
    <recommendedName>
        <fullName evidence="3">cysteine desulfurase</fullName>
        <ecNumber evidence="3">2.8.1.7</ecNumber>
    </recommendedName>
</protein>
<evidence type="ECO:0000313" key="13">
    <source>
        <dbReference type="Proteomes" id="UP000178946"/>
    </source>
</evidence>
<comment type="cofactor">
    <cofactor evidence="1 10">
        <name>pyridoxal 5'-phosphate</name>
        <dbReference type="ChEBI" id="CHEBI:597326"/>
    </cofactor>
</comment>
<keyword evidence="8" id="KW-0411">Iron-sulfur</keyword>
<evidence type="ECO:0000256" key="1">
    <source>
        <dbReference type="ARBA" id="ARBA00001933"/>
    </source>
</evidence>
<dbReference type="EC" id="2.8.1.7" evidence="3"/>
<dbReference type="Gene3D" id="3.90.1150.10">
    <property type="entry name" value="Aspartate Aminotransferase, domain 1"/>
    <property type="match status" value="1"/>
</dbReference>
<keyword evidence="4" id="KW-0808">Transferase</keyword>
<keyword evidence="5" id="KW-0479">Metal-binding</keyword>
<proteinExistence type="inferred from homology"/>
<sequence length="381" mass="42149">MVNKKIYLDYAATTPVDSEVKKTMLPYFSEKFGNAGSLHSFGQEATAAIDGAREKIAKAIGAQFREIIFTGSATEANNLALRGVLKAKSLKVKARIIVSAIEHESVLETAKDLEREGAEVIYLPVNREGLVDVGKLKESLNERTILVSVMYVNNEIGTVQPVREISKLILEFRKHSTFPLFHTDAAQALQYLDCDINNLGVDLMTLSAHKIYGPKGIGVLYAKSLKLKAIITGGGQEFGFRSGTENTPLIVGFGKAVELAARDRKRAAKKITELRDYFWKELKKIEPKIEVNGRIAPHILNIYFPYRGSQDFLARLDLSGISASSGSACFARSLVPSYVIQALGYSRERAEHSVRFSFGKYIGKKDIDEALKRVKIIVDNS</sequence>